<dbReference type="SMART" id="SM00535">
    <property type="entry name" value="RIBOc"/>
    <property type="match status" value="1"/>
</dbReference>
<dbReference type="PANTHER" id="PTHR11207:SF0">
    <property type="entry name" value="RIBONUCLEASE 3"/>
    <property type="match status" value="1"/>
</dbReference>
<dbReference type="InterPro" id="IPR011907">
    <property type="entry name" value="RNase_III"/>
</dbReference>
<dbReference type="Pfam" id="PF00035">
    <property type="entry name" value="dsrm"/>
    <property type="match status" value="1"/>
</dbReference>
<dbReference type="SUPFAM" id="SSF69065">
    <property type="entry name" value="RNase III domain-like"/>
    <property type="match status" value="1"/>
</dbReference>
<comment type="function">
    <text evidence="8">Digests double-stranded RNA. Involved in the processing of primary rRNA transcript to yield the immediate precursors to the large and small rRNAs (23S and 16S). Processes some mRNAs, and tRNAs when they are encoded in the rRNA operon. Processes pre-crRNA and tracrRNA of type II CRISPR loci if present in the organism.</text>
</comment>
<keyword evidence="4 8" id="KW-0540">Nuclease</keyword>
<dbReference type="SUPFAM" id="SSF54768">
    <property type="entry name" value="dsRNA-binding domain-like"/>
    <property type="match status" value="1"/>
</dbReference>
<evidence type="ECO:0000256" key="3">
    <source>
        <dbReference type="ARBA" id="ARBA00022664"/>
    </source>
</evidence>
<dbReference type="EMBL" id="JAFHKK010000001">
    <property type="protein sequence ID" value="MBN2963290.1"/>
    <property type="molecule type" value="Genomic_DNA"/>
</dbReference>
<dbReference type="Gene3D" id="3.30.160.20">
    <property type="match status" value="1"/>
</dbReference>
<evidence type="ECO:0000259" key="9">
    <source>
        <dbReference type="PROSITE" id="PS50137"/>
    </source>
</evidence>
<dbReference type="Proteomes" id="UP000703590">
    <property type="component" value="Unassembled WGS sequence"/>
</dbReference>
<dbReference type="InterPro" id="IPR036389">
    <property type="entry name" value="RNase_III_sf"/>
</dbReference>
<feature type="binding site" evidence="8">
    <location>
        <position position="115"/>
    </location>
    <ligand>
        <name>Mg(2+)</name>
        <dbReference type="ChEBI" id="CHEBI:18420"/>
    </ligand>
</feature>
<accession>A0ABS2WP05</accession>
<evidence type="ECO:0000256" key="1">
    <source>
        <dbReference type="ARBA" id="ARBA00000109"/>
    </source>
</evidence>
<keyword evidence="5 8" id="KW-0255">Endonuclease</keyword>
<feature type="binding site" evidence="8">
    <location>
        <position position="42"/>
    </location>
    <ligand>
        <name>Mg(2+)</name>
        <dbReference type="ChEBI" id="CHEBI:18420"/>
    </ligand>
</feature>
<keyword evidence="12" id="KW-1185">Reference proteome</keyword>
<dbReference type="CDD" id="cd00593">
    <property type="entry name" value="RIBOc"/>
    <property type="match status" value="1"/>
</dbReference>
<dbReference type="InterPro" id="IPR014720">
    <property type="entry name" value="dsRBD_dom"/>
</dbReference>
<reference evidence="11 12" key="2">
    <citation type="submission" date="2021-02" db="EMBL/GenBank/DDBJ databases">
        <title>Sulfurospirillum tamanensis sp. nov.</title>
        <authorList>
            <person name="Frolova A."/>
            <person name="Merkel A."/>
            <person name="Slobodkin A."/>
        </authorList>
    </citation>
    <scope>NUCLEOTIDE SEQUENCE [LARGE SCALE GENOMIC DNA]</scope>
    <source>
        <strain evidence="11 12">T05b</strain>
    </source>
</reference>
<gene>
    <name evidence="8" type="primary">rnc</name>
    <name evidence="11" type="ORF">JWV37_00715</name>
</gene>
<reference evidence="12" key="1">
    <citation type="submission" date="2021-02" db="EMBL/GenBank/DDBJ databases">
        <title>Sulfurospirillum tamanensis sp. nov.</title>
        <authorList>
            <person name="Merkel A.Y."/>
        </authorList>
    </citation>
    <scope>NUCLEOTIDE SEQUENCE [LARGE SCALE GENOMIC DNA]</scope>
    <source>
        <strain evidence="12">T05b</strain>
    </source>
</reference>
<dbReference type="Pfam" id="PF14622">
    <property type="entry name" value="Ribonucleas_3_3"/>
    <property type="match status" value="1"/>
</dbReference>
<dbReference type="RefSeq" id="WP_205457723.1">
    <property type="nucleotide sequence ID" value="NZ_JAFHKK010000001.1"/>
</dbReference>
<evidence type="ECO:0000256" key="6">
    <source>
        <dbReference type="ARBA" id="ARBA00022801"/>
    </source>
</evidence>
<keyword evidence="7 8" id="KW-0694">RNA-binding</keyword>
<evidence type="ECO:0000313" key="11">
    <source>
        <dbReference type="EMBL" id="MBN2963290.1"/>
    </source>
</evidence>
<keyword evidence="6 8" id="KW-0378">Hydrolase</keyword>
<dbReference type="HAMAP" id="MF_00104">
    <property type="entry name" value="RNase_III"/>
    <property type="match status" value="1"/>
</dbReference>
<feature type="active site" evidence="8">
    <location>
        <position position="46"/>
    </location>
</feature>
<comment type="similarity">
    <text evidence="2">Belongs to the ribonuclease III family.</text>
</comment>
<dbReference type="PROSITE" id="PS50137">
    <property type="entry name" value="DS_RBD"/>
    <property type="match status" value="1"/>
</dbReference>
<feature type="active site" evidence="8">
    <location>
        <position position="118"/>
    </location>
</feature>
<dbReference type="CDD" id="cd10845">
    <property type="entry name" value="DSRM_RNAse_III_family"/>
    <property type="match status" value="1"/>
</dbReference>
<name>A0ABS2WP05_9BACT</name>
<dbReference type="Gene3D" id="1.10.1520.10">
    <property type="entry name" value="Ribonuclease III domain"/>
    <property type="match status" value="1"/>
</dbReference>
<comment type="caution">
    <text evidence="11">The sequence shown here is derived from an EMBL/GenBank/DDBJ whole genome shotgun (WGS) entry which is preliminary data.</text>
</comment>
<protein>
    <recommendedName>
        <fullName evidence="8">Ribonuclease 3</fullName>
        <ecNumber evidence="8">3.1.26.3</ecNumber>
    </recommendedName>
    <alternativeName>
        <fullName evidence="8">Ribonuclease III</fullName>
        <shortName evidence="8">RNase III</shortName>
    </alternativeName>
</protein>
<dbReference type="EC" id="3.1.26.3" evidence="8"/>
<keyword evidence="8" id="KW-0699">rRNA-binding</keyword>
<dbReference type="InterPro" id="IPR000999">
    <property type="entry name" value="RNase_III_dom"/>
</dbReference>
<keyword evidence="8" id="KW-0963">Cytoplasm</keyword>
<feature type="domain" description="RNase III" evidence="10">
    <location>
        <begin position="6"/>
        <end position="129"/>
    </location>
</feature>
<dbReference type="PROSITE" id="PS50142">
    <property type="entry name" value="RNASE_3_2"/>
    <property type="match status" value="1"/>
</dbReference>
<dbReference type="PANTHER" id="PTHR11207">
    <property type="entry name" value="RIBONUCLEASE III"/>
    <property type="match status" value="1"/>
</dbReference>
<keyword evidence="3 8" id="KW-0507">mRNA processing</keyword>
<evidence type="ECO:0000313" key="12">
    <source>
        <dbReference type="Proteomes" id="UP000703590"/>
    </source>
</evidence>
<evidence type="ECO:0000256" key="8">
    <source>
        <dbReference type="HAMAP-Rule" id="MF_00104"/>
    </source>
</evidence>
<keyword evidence="8" id="KW-0479">Metal-binding</keyword>
<keyword evidence="8" id="KW-0460">Magnesium</keyword>
<proteinExistence type="inferred from homology"/>
<evidence type="ECO:0000259" key="10">
    <source>
        <dbReference type="PROSITE" id="PS50142"/>
    </source>
</evidence>
<dbReference type="SMART" id="SM00358">
    <property type="entry name" value="DSRM"/>
    <property type="match status" value="1"/>
</dbReference>
<comment type="subcellular location">
    <subcellularLocation>
        <location evidence="8">Cytoplasm</location>
    </subcellularLocation>
</comment>
<dbReference type="GO" id="GO:0004525">
    <property type="term" value="F:ribonuclease III activity"/>
    <property type="evidence" value="ECO:0007669"/>
    <property type="project" value="UniProtKB-EC"/>
</dbReference>
<dbReference type="PROSITE" id="PS00517">
    <property type="entry name" value="RNASE_3_1"/>
    <property type="match status" value="1"/>
</dbReference>
<comment type="subunit">
    <text evidence="8">Homodimer.</text>
</comment>
<feature type="domain" description="DRBM" evidence="9">
    <location>
        <begin position="156"/>
        <end position="225"/>
    </location>
</feature>
<keyword evidence="8" id="KW-0819">tRNA processing</keyword>
<evidence type="ECO:0000256" key="7">
    <source>
        <dbReference type="ARBA" id="ARBA00022884"/>
    </source>
</evidence>
<keyword evidence="8" id="KW-0698">rRNA processing</keyword>
<evidence type="ECO:0000256" key="5">
    <source>
        <dbReference type="ARBA" id="ARBA00022759"/>
    </source>
</evidence>
<dbReference type="NCBIfam" id="TIGR02191">
    <property type="entry name" value="RNaseIII"/>
    <property type="match status" value="1"/>
</dbReference>
<feature type="binding site" evidence="8">
    <location>
        <position position="118"/>
    </location>
    <ligand>
        <name>Mg(2+)</name>
        <dbReference type="ChEBI" id="CHEBI:18420"/>
    </ligand>
</feature>
<sequence length="228" mass="26037">MEKQAIRALEERLGYQFRDKNLIIEALTHKSYKKSYNNERLEFLGDAVLDLIVGEYLFRSFLNVPEGDLSKMRASLVSEKGFEMLAQHLGLGDFIFISLAEENNKGRIKASLLSNAFEAVMGAVYLEAGLEWTREFVERLLEDVYPKIDMDSIFKDYKTTLQELTQARFGVTPEYVLLRSFGPDHKKEFEVAAKVHERTLSCARGKSKKEAQQEAARLALEVLSKENG</sequence>
<comment type="cofactor">
    <cofactor evidence="8">
        <name>Mg(2+)</name>
        <dbReference type="ChEBI" id="CHEBI:18420"/>
    </cofactor>
</comment>
<evidence type="ECO:0000256" key="4">
    <source>
        <dbReference type="ARBA" id="ARBA00022722"/>
    </source>
</evidence>
<comment type="catalytic activity">
    <reaction evidence="1 8">
        <text>Endonucleolytic cleavage to 5'-phosphomonoester.</text>
        <dbReference type="EC" id="3.1.26.3"/>
    </reaction>
</comment>
<organism evidence="11 12">
    <name type="scientific">Sulfurospirillum tamanense</name>
    <dbReference type="NCBI Taxonomy" id="2813362"/>
    <lineage>
        <taxon>Bacteria</taxon>
        <taxon>Pseudomonadati</taxon>
        <taxon>Campylobacterota</taxon>
        <taxon>Epsilonproteobacteria</taxon>
        <taxon>Campylobacterales</taxon>
        <taxon>Sulfurospirillaceae</taxon>
        <taxon>Sulfurospirillum</taxon>
    </lineage>
</organism>
<evidence type="ECO:0000256" key="2">
    <source>
        <dbReference type="ARBA" id="ARBA00010183"/>
    </source>
</evidence>